<evidence type="ECO:0000313" key="2">
    <source>
        <dbReference type="EMBL" id="KAK3779316.1"/>
    </source>
</evidence>
<evidence type="ECO:0000313" key="3">
    <source>
        <dbReference type="Proteomes" id="UP001283361"/>
    </source>
</evidence>
<protein>
    <recommendedName>
        <fullName evidence="4">VWFA domain-containing protein</fullName>
    </recommendedName>
</protein>
<dbReference type="EMBL" id="JAWDGP010002850">
    <property type="protein sequence ID" value="KAK3779316.1"/>
    <property type="molecule type" value="Genomic_DNA"/>
</dbReference>
<feature type="chain" id="PRO_5042028491" description="VWFA domain-containing protein" evidence="1">
    <location>
        <begin position="20"/>
        <end position="155"/>
    </location>
</feature>
<name>A0AAE1A279_9GAST</name>
<organism evidence="2 3">
    <name type="scientific">Elysia crispata</name>
    <name type="common">lettuce slug</name>
    <dbReference type="NCBI Taxonomy" id="231223"/>
    <lineage>
        <taxon>Eukaryota</taxon>
        <taxon>Metazoa</taxon>
        <taxon>Spiralia</taxon>
        <taxon>Lophotrochozoa</taxon>
        <taxon>Mollusca</taxon>
        <taxon>Gastropoda</taxon>
        <taxon>Heterobranchia</taxon>
        <taxon>Euthyneura</taxon>
        <taxon>Panpulmonata</taxon>
        <taxon>Sacoglossa</taxon>
        <taxon>Placobranchoidea</taxon>
        <taxon>Plakobranchidae</taxon>
        <taxon>Elysia</taxon>
    </lineage>
</organism>
<sequence>MSHKSHLLLLASWAVCCVGTNQEEKLCRADIVFVVDASGSVDGADLQKALRFVESIVKVKLCEVSANTLPSVRCIKGCERRVSPRLVCLFPGCNCYVSSLRSARLQDRSSIQLSPSVENRVWVGARFSVTFYLLVWEAEITSTSFALHFAAAKER</sequence>
<reference evidence="2" key="1">
    <citation type="journal article" date="2023" name="G3 (Bethesda)">
        <title>A reference genome for the long-term kleptoplast-retaining sea slug Elysia crispata morphotype clarki.</title>
        <authorList>
            <person name="Eastman K.E."/>
            <person name="Pendleton A.L."/>
            <person name="Shaikh M.A."/>
            <person name="Suttiyut T."/>
            <person name="Ogas R."/>
            <person name="Tomko P."/>
            <person name="Gavelis G."/>
            <person name="Widhalm J.R."/>
            <person name="Wisecaver J.H."/>
        </authorList>
    </citation>
    <scope>NUCLEOTIDE SEQUENCE</scope>
    <source>
        <strain evidence="2">ECLA1</strain>
    </source>
</reference>
<dbReference type="InterPro" id="IPR036465">
    <property type="entry name" value="vWFA_dom_sf"/>
</dbReference>
<dbReference type="Gene3D" id="3.40.50.410">
    <property type="entry name" value="von Willebrand factor, type A domain"/>
    <property type="match status" value="1"/>
</dbReference>
<keyword evidence="1" id="KW-0732">Signal</keyword>
<evidence type="ECO:0008006" key="4">
    <source>
        <dbReference type="Google" id="ProtNLM"/>
    </source>
</evidence>
<feature type="signal peptide" evidence="1">
    <location>
        <begin position="1"/>
        <end position="19"/>
    </location>
</feature>
<evidence type="ECO:0000256" key="1">
    <source>
        <dbReference type="SAM" id="SignalP"/>
    </source>
</evidence>
<gene>
    <name evidence="2" type="ORF">RRG08_031607</name>
</gene>
<comment type="caution">
    <text evidence="2">The sequence shown here is derived from an EMBL/GenBank/DDBJ whole genome shotgun (WGS) entry which is preliminary data.</text>
</comment>
<dbReference type="SUPFAM" id="SSF53300">
    <property type="entry name" value="vWA-like"/>
    <property type="match status" value="1"/>
</dbReference>
<dbReference type="Proteomes" id="UP001283361">
    <property type="component" value="Unassembled WGS sequence"/>
</dbReference>
<keyword evidence="3" id="KW-1185">Reference proteome</keyword>
<dbReference type="AlphaFoldDB" id="A0AAE1A279"/>
<proteinExistence type="predicted"/>
<accession>A0AAE1A279</accession>